<dbReference type="PANTHER" id="PTHR12772">
    <property type="entry name" value="DNA REPLICATION COMPLEX GINS PROTEIN PSF2"/>
    <property type="match status" value="1"/>
</dbReference>
<dbReference type="Pfam" id="PF25005">
    <property type="entry name" value="PSF2_N"/>
    <property type="match status" value="1"/>
</dbReference>
<proteinExistence type="inferred from homology"/>
<dbReference type="CDD" id="cd21694">
    <property type="entry name" value="GINS_B_Psf2"/>
    <property type="match status" value="1"/>
</dbReference>
<reference evidence="6 7" key="3">
    <citation type="journal article" date="2010" name="BMC Genomics">
        <title>Transcriptome sequencing and comparative analysis of cucumber flowers with different sex types.</title>
        <authorList>
            <person name="Guo S."/>
            <person name="Zheng Y."/>
            <person name="Joung J.G."/>
            <person name="Liu S."/>
            <person name="Zhang Z."/>
            <person name="Crasta O.R."/>
            <person name="Sobral B.W."/>
            <person name="Xu Y."/>
            <person name="Huang S."/>
            <person name="Fei Z."/>
        </authorList>
    </citation>
    <scope>NUCLEOTIDE SEQUENCE [LARGE SCALE GENOMIC DNA]</scope>
    <source>
        <strain evidence="7">cv. 9930</strain>
    </source>
</reference>
<dbReference type="PANTHER" id="PTHR12772:SF0">
    <property type="entry name" value="DNA REPLICATION COMPLEX GINS PROTEIN PSF2"/>
    <property type="match status" value="1"/>
</dbReference>
<dbReference type="InterPro" id="IPR056784">
    <property type="entry name" value="PSF2_N"/>
</dbReference>
<evidence type="ECO:0000256" key="2">
    <source>
        <dbReference type="ARBA" id="ARBA00010565"/>
    </source>
</evidence>
<protein>
    <recommendedName>
        <fullName evidence="5">DNA replication complex GINS protein PSF2 N-terminal domain-containing protein</fullName>
    </recommendedName>
</protein>
<gene>
    <name evidence="6" type="ORF">Csa_4G114190</name>
</gene>
<dbReference type="Proteomes" id="UP000029981">
    <property type="component" value="Chromosome 4"/>
</dbReference>
<keyword evidence="3" id="KW-0235">DNA replication</keyword>
<sequence length="165" mass="18715">MVARWWRRLEERKRERRIANEGVVADVLGLLKSHLVPHNEIVDACELPSPSTSQLPLPLTPTTSVEAFVEMAGQSDPHLNLFSAEEVEFVAEDEMVEIIPNMRMDSLHLICGDYGPFYPQIATEVPLWLAIALKKRGKCAIRTPEWMSVGKFCLLNRLKLLFCVS</sequence>
<comment type="subcellular location">
    <subcellularLocation>
        <location evidence="1">Nucleus</location>
    </subcellularLocation>
</comment>
<organism evidence="6 7">
    <name type="scientific">Cucumis sativus</name>
    <name type="common">Cucumber</name>
    <dbReference type="NCBI Taxonomy" id="3659"/>
    <lineage>
        <taxon>Eukaryota</taxon>
        <taxon>Viridiplantae</taxon>
        <taxon>Streptophyta</taxon>
        <taxon>Embryophyta</taxon>
        <taxon>Tracheophyta</taxon>
        <taxon>Spermatophyta</taxon>
        <taxon>Magnoliopsida</taxon>
        <taxon>eudicotyledons</taxon>
        <taxon>Gunneridae</taxon>
        <taxon>Pentapetalae</taxon>
        <taxon>rosids</taxon>
        <taxon>fabids</taxon>
        <taxon>Cucurbitales</taxon>
        <taxon>Cucurbitaceae</taxon>
        <taxon>Benincaseae</taxon>
        <taxon>Cucumis</taxon>
    </lineage>
</organism>
<dbReference type="GO" id="GO:0006260">
    <property type="term" value="P:DNA replication"/>
    <property type="evidence" value="ECO:0007669"/>
    <property type="project" value="UniProtKB-KW"/>
</dbReference>
<dbReference type="EMBL" id="CM002925">
    <property type="protein sequence ID" value="KGN53738.1"/>
    <property type="molecule type" value="Genomic_DNA"/>
</dbReference>
<evidence type="ECO:0000256" key="1">
    <source>
        <dbReference type="ARBA" id="ARBA00004123"/>
    </source>
</evidence>
<dbReference type="SUPFAM" id="SSF160059">
    <property type="entry name" value="PriA/YqbF domain"/>
    <property type="match status" value="1"/>
</dbReference>
<dbReference type="FunFam" id="3.40.5.50:FF:000001">
    <property type="entry name" value="DNA replication complex GINS protein PSF2"/>
    <property type="match status" value="1"/>
</dbReference>
<reference evidence="6 7" key="2">
    <citation type="journal article" date="2009" name="PLoS ONE">
        <title>An integrated genetic and cytogenetic map of the cucumber genome.</title>
        <authorList>
            <person name="Ren Y."/>
            <person name="Zhang Z."/>
            <person name="Liu J."/>
            <person name="Staub J.E."/>
            <person name="Han Y."/>
            <person name="Cheng Z."/>
            <person name="Li X."/>
            <person name="Lu J."/>
            <person name="Miao H."/>
            <person name="Kang H."/>
            <person name="Xie B."/>
            <person name="Gu X."/>
            <person name="Wang X."/>
            <person name="Du Y."/>
            <person name="Jin W."/>
            <person name="Huang S."/>
        </authorList>
    </citation>
    <scope>NUCLEOTIDE SEQUENCE [LARGE SCALE GENOMIC DNA]</scope>
    <source>
        <strain evidence="7">cv. 9930</strain>
    </source>
</reference>
<dbReference type="STRING" id="3659.A0A0A0KVY8"/>
<evidence type="ECO:0000256" key="4">
    <source>
        <dbReference type="ARBA" id="ARBA00023242"/>
    </source>
</evidence>
<keyword evidence="7" id="KW-1185">Reference proteome</keyword>
<dbReference type="Gene3D" id="3.40.5.50">
    <property type="match status" value="1"/>
</dbReference>
<dbReference type="Gramene" id="KGN53738">
    <property type="protein sequence ID" value="KGN53738"/>
    <property type="gene ID" value="Csa_4G114190"/>
</dbReference>
<reference evidence="6 7" key="1">
    <citation type="journal article" date="2009" name="Nat. Genet.">
        <title>The genome of the cucumber, Cucumis sativus L.</title>
        <authorList>
            <person name="Huang S."/>
            <person name="Li R."/>
            <person name="Zhang Z."/>
            <person name="Li L."/>
            <person name="Gu X."/>
            <person name="Fan W."/>
            <person name="Lucas W.J."/>
            <person name="Wang X."/>
            <person name="Xie B."/>
            <person name="Ni P."/>
            <person name="Ren Y."/>
            <person name="Zhu H."/>
            <person name="Li J."/>
            <person name="Lin K."/>
            <person name="Jin W."/>
            <person name="Fei Z."/>
            <person name="Li G."/>
            <person name="Staub J."/>
            <person name="Kilian A."/>
            <person name="van der Vossen E.A."/>
            <person name="Wu Y."/>
            <person name="Guo J."/>
            <person name="He J."/>
            <person name="Jia Z."/>
            <person name="Ren Y."/>
            <person name="Tian G."/>
            <person name="Lu Y."/>
            <person name="Ruan J."/>
            <person name="Qian W."/>
            <person name="Wang M."/>
            <person name="Huang Q."/>
            <person name="Li B."/>
            <person name="Xuan Z."/>
            <person name="Cao J."/>
            <person name="Asan"/>
            <person name="Wu Z."/>
            <person name="Zhang J."/>
            <person name="Cai Q."/>
            <person name="Bai Y."/>
            <person name="Zhao B."/>
            <person name="Han Y."/>
            <person name="Li Y."/>
            <person name="Li X."/>
            <person name="Wang S."/>
            <person name="Shi Q."/>
            <person name="Liu S."/>
            <person name="Cho W.K."/>
            <person name="Kim J.Y."/>
            <person name="Xu Y."/>
            <person name="Heller-Uszynska K."/>
            <person name="Miao H."/>
            <person name="Cheng Z."/>
            <person name="Zhang S."/>
            <person name="Wu J."/>
            <person name="Yang Y."/>
            <person name="Kang H."/>
            <person name="Li M."/>
            <person name="Liang H."/>
            <person name="Ren X."/>
            <person name="Shi Z."/>
            <person name="Wen M."/>
            <person name="Jian M."/>
            <person name="Yang H."/>
            <person name="Zhang G."/>
            <person name="Yang Z."/>
            <person name="Chen R."/>
            <person name="Liu S."/>
            <person name="Li J."/>
            <person name="Ma L."/>
            <person name="Liu H."/>
            <person name="Zhou Y."/>
            <person name="Zhao J."/>
            <person name="Fang X."/>
            <person name="Li G."/>
            <person name="Fang L."/>
            <person name="Li Y."/>
            <person name="Liu D."/>
            <person name="Zheng H."/>
            <person name="Zhang Y."/>
            <person name="Qin N."/>
            <person name="Li Z."/>
            <person name="Yang G."/>
            <person name="Yang S."/>
            <person name="Bolund L."/>
            <person name="Kristiansen K."/>
            <person name="Zheng H."/>
            <person name="Li S."/>
            <person name="Zhang X."/>
            <person name="Yang H."/>
            <person name="Wang J."/>
            <person name="Sun R."/>
            <person name="Zhang B."/>
            <person name="Jiang S."/>
            <person name="Wang J."/>
            <person name="Du Y."/>
            <person name="Li S."/>
        </authorList>
    </citation>
    <scope>NUCLEOTIDE SEQUENCE [LARGE SCALE GENOMIC DNA]</scope>
    <source>
        <strain evidence="7">cv. 9930</strain>
    </source>
</reference>
<evidence type="ECO:0000256" key="3">
    <source>
        <dbReference type="ARBA" id="ARBA00022705"/>
    </source>
</evidence>
<accession>A0A0A0KVY8</accession>
<keyword evidence="4" id="KW-0539">Nucleus</keyword>
<reference evidence="6 7" key="4">
    <citation type="journal article" date="2011" name="BMC Genomics">
        <title>RNA-Seq improves annotation of protein-coding genes in the cucumber genome.</title>
        <authorList>
            <person name="Li Z."/>
            <person name="Zhang Z."/>
            <person name="Yan P."/>
            <person name="Huang S."/>
            <person name="Fei Z."/>
            <person name="Lin K."/>
        </authorList>
    </citation>
    <scope>NUCLEOTIDE SEQUENCE [LARGE SCALE GENOMIC DNA]</scope>
    <source>
        <strain evidence="7">cv. 9930</strain>
    </source>
</reference>
<name>A0A0A0KVY8_CUCSA</name>
<evidence type="ECO:0000313" key="7">
    <source>
        <dbReference type="Proteomes" id="UP000029981"/>
    </source>
</evidence>
<dbReference type="InterPro" id="IPR007257">
    <property type="entry name" value="GINS_Psf2"/>
</dbReference>
<dbReference type="GO" id="GO:0005634">
    <property type="term" value="C:nucleus"/>
    <property type="evidence" value="ECO:0007669"/>
    <property type="project" value="UniProtKB-SubCell"/>
</dbReference>
<comment type="similarity">
    <text evidence="2">Belongs to the GINS2/PSF2 family.</text>
</comment>
<dbReference type="AlphaFoldDB" id="A0A0A0KVY8"/>
<evidence type="ECO:0000313" key="6">
    <source>
        <dbReference type="EMBL" id="KGN53738.1"/>
    </source>
</evidence>
<evidence type="ECO:0000259" key="5">
    <source>
        <dbReference type="Pfam" id="PF25005"/>
    </source>
</evidence>
<feature type="domain" description="DNA replication complex GINS protein PSF2 N-terminal" evidence="5">
    <location>
        <begin position="84"/>
        <end position="141"/>
    </location>
</feature>